<reference evidence="2" key="1">
    <citation type="submission" date="2018-05" db="EMBL/GenBank/DDBJ databases">
        <authorList>
            <person name="Lanie J.A."/>
            <person name="Ng W.-L."/>
            <person name="Kazmierczak K.M."/>
            <person name="Andrzejewski T.M."/>
            <person name="Davidsen T.M."/>
            <person name="Wayne K.J."/>
            <person name="Tettelin H."/>
            <person name="Glass J.I."/>
            <person name="Rusch D."/>
            <person name="Podicherti R."/>
            <person name="Tsui H.-C.T."/>
            <person name="Winkler M.E."/>
        </authorList>
    </citation>
    <scope>NUCLEOTIDE SEQUENCE</scope>
</reference>
<dbReference type="Gene3D" id="3.40.50.11440">
    <property type="match status" value="1"/>
</dbReference>
<sequence length="251" mass="27787">MSVISRTRDDEKPLSEEQVNAVVSQSLPTEEYNNKEVLLIVPDATRTAPVGQLFKAIYKQIGGSVSKLDVMIALGTHPPMSEEAICERLEISLAERQEEYAKVQFHNHEWDNPDALKEIGTIPASEIAELSGGRFETELPVKINRRLYEYDQVIIVGPVFPHEVVGFSGGNKYLFPGVSGPELLNFFHWLGAIISNPKIIGHKDTPVRKVIDRAGGMVTIEKRCFAMVVRPDKSLAGLFFGTPESAWNAAA</sequence>
<dbReference type="PANTHER" id="PTHR33171:SF17">
    <property type="entry name" value="LARA-LIKE N-TERMINAL DOMAIN-CONTAINING PROTEIN"/>
    <property type="match status" value="1"/>
</dbReference>
<feature type="domain" description="LarA-like N-terminal" evidence="1">
    <location>
        <begin position="10"/>
        <end position="192"/>
    </location>
</feature>
<dbReference type="InterPro" id="IPR048068">
    <property type="entry name" value="LarA-like"/>
</dbReference>
<dbReference type="AlphaFoldDB" id="A0A382Q8U7"/>
<proteinExistence type="predicted"/>
<accession>A0A382Q8U7</accession>
<dbReference type="Pfam" id="PF09861">
    <property type="entry name" value="Lar_N"/>
    <property type="match status" value="1"/>
</dbReference>
<evidence type="ECO:0000259" key="1">
    <source>
        <dbReference type="Pfam" id="PF09861"/>
    </source>
</evidence>
<name>A0A382Q8U7_9ZZZZ</name>
<evidence type="ECO:0000313" key="2">
    <source>
        <dbReference type="EMBL" id="SVC81338.1"/>
    </source>
</evidence>
<dbReference type="EMBL" id="UINC01112413">
    <property type="protein sequence ID" value="SVC81338.1"/>
    <property type="molecule type" value="Genomic_DNA"/>
</dbReference>
<dbReference type="GO" id="GO:0050043">
    <property type="term" value="F:lactate racemase activity"/>
    <property type="evidence" value="ECO:0007669"/>
    <property type="project" value="InterPro"/>
</dbReference>
<gene>
    <name evidence="2" type="ORF">METZ01_LOCUS334192</name>
</gene>
<dbReference type="InterPro" id="IPR018657">
    <property type="entry name" value="LarA-like_N"/>
</dbReference>
<feature type="non-terminal residue" evidence="2">
    <location>
        <position position="251"/>
    </location>
</feature>
<organism evidence="2">
    <name type="scientific">marine metagenome</name>
    <dbReference type="NCBI Taxonomy" id="408172"/>
    <lineage>
        <taxon>unclassified sequences</taxon>
        <taxon>metagenomes</taxon>
        <taxon>ecological metagenomes</taxon>
    </lineage>
</organism>
<protein>
    <recommendedName>
        <fullName evidence="1">LarA-like N-terminal domain-containing protein</fullName>
    </recommendedName>
</protein>
<dbReference type="PANTHER" id="PTHR33171">
    <property type="entry name" value="LAR_N DOMAIN-CONTAINING PROTEIN"/>
    <property type="match status" value="1"/>
</dbReference>